<proteinExistence type="predicted"/>
<evidence type="ECO:0000313" key="2">
    <source>
        <dbReference type="Proteomes" id="UP000291591"/>
    </source>
</evidence>
<dbReference type="GO" id="GO:0016757">
    <property type="term" value="F:glycosyltransferase activity"/>
    <property type="evidence" value="ECO:0007669"/>
    <property type="project" value="TreeGrafter"/>
</dbReference>
<sequence>MAIVWIGPLPPPVHGASLITQRYLDLVRRHADDVEVVPIEGTTGRGRARFHLSRVAAHLRAVRAVLAGGGDATVYLSLGGGPSLWYQLPVVLAARARGARLVLHHHSYKYIAAHAAAMSLVCRSGPGARHLFLSAAMADAFTARYPVADRRVVSNAHFVEPAEREGPEPEGIALIHVSNLSVPKGSLTALRTHAALREAGVEATLTLIGPVADPQVRAYLDDPACSADPSVRHLGAQPTATIYRELDRAGLFLFPTSYENEAEPLVVLEALSRGVPVLAARRGALPEVLPGDWLVDDPAPGIWAEAVLAHHREPWAERSGRARRAFGARRAGADVVELVTDAASAGDRVS</sequence>
<dbReference type="RefSeq" id="WP_130291981.1">
    <property type="nucleotide sequence ID" value="NZ_SHKL01000001.1"/>
</dbReference>
<dbReference type="CDD" id="cd03801">
    <property type="entry name" value="GT4_PimA-like"/>
    <property type="match status" value="1"/>
</dbReference>
<dbReference type="Gene3D" id="3.40.50.2000">
    <property type="entry name" value="Glycogen Phosphorylase B"/>
    <property type="match status" value="1"/>
</dbReference>
<name>A0A4Q7V558_PSEST</name>
<dbReference type="Proteomes" id="UP000291591">
    <property type="component" value="Unassembled WGS sequence"/>
</dbReference>
<dbReference type="PANTHER" id="PTHR45947:SF3">
    <property type="entry name" value="SULFOQUINOVOSYL TRANSFERASE SQD2"/>
    <property type="match status" value="1"/>
</dbReference>
<dbReference type="EMBL" id="SHKL01000001">
    <property type="protein sequence ID" value="RZT87893.1"/>
    <property type="molecule type" value="Genomic_DNA"/>
</dbReference>
<dbReference type="OrthoDB" id="4611853at2"/>
<organism evidence="1 2">
    <name type="scientific">Pseudonocardia sediminis</name>
    <dbReference type="NCBI Taxonomy" id="1397368"/>
    <lineage>
        <taxon>Bacteria</taxon>
        <taxon>Bacillati</taxon>
        <taxon>Actinomycetota</taxon>
        <taxon>Actinomycetes</taxon>
        <taxon>Pseudonocardiales</taxon>
        <taxon>Pseudonocardiaceae</taxon>
        <taxon>Pseudonocardia</taxon>
    </lineage>
</organism>
<keyword evidence="2" id="KW-1185">Reference proteome</keyword>
<accession>A0A4Q7V558</accession>
<evidence type="ECO:0000313" key="1">
    <source>
        <dbReference type="EMBL" id="RZT87893.1"/>
    </source>
</evidence>
<comment type="caution">
    <text evidence="1">The sequence shown here is derived from an EMBL/GenBank/DDBJ whole genome shotgun (WGS) entry which is preliminary data.</text>
</comment>
<dbReference type="InterPro" id="IPR050194">
    <property type="entry name" value="Glycosyltransferase_grp1"/>
</dbReference>
<protein>
    <submittedName>
        <fullName evidence="1">Glycosyltransferase involved in cell wall biosynthesis</fullName>
    </submittedName>
</protein>
<dbReference type="Pfam" id="PF13692">
    <property type="entry name" value="Glyco_trans_1_4"/>
    <property type="match status" value="1"/>
</dbReference>
<dbReference type="SUPFAM" id="SSF53756">
    <property type="entry name" value="UDP-Glycosyltransferase/glycogen phosphorylase"/>
    <property type="match status" value="1"/>
</dbReference>
<keyword evidence="1" id="KW-0808">Transferase</keyword>
<dbReference type="AlphaFoldDB" id="A0A4Q7V558"/>
<dbReference type="PANTHER" id="PTHR45947">
    <property type="entry name" value="SULFOQUINOVOSYL TRANSFERASE SQD2"/>
    <property type="match status" value="1"/>
</dbReference>
<reference evidence="1 2" key="1">
    <citation type="submission" date="2019-02" db="EMBL/GenBank/DDBJ databases">
        <title>Sequencing the genomes of 1000 actinobacteria strains.</title>
        <authorList>
            <person name="Klenk H.-P."/>
        </authorList>
    </citation>
    <scope>NUCLEOTIDE SEQUENCE [LARGE SCALE GENOMIC DNA]</scope>
    <source>
        <strain evidence="1 2">DSM 45779</strain>
    </source>
</reference>
<gene>
    <name evidence="1" type="ORF">EV383_4825</name>
</gene>